<dbReference type="InterPro" id="IPR021858">
    <property type="entry name" value="Fun_TF"/>
</dbReference>
<keyword evidence="3" id="KW-0804">Transcription</keyword>
<dbReference type="Gene3D" id="4.10.240.10">
    <property type="entry name" value="Zn(2)-C6 fungal-type DNA-binding domain"/>
    <property type="match status" value="1"/>
</dbReference>
<keyword evidence="4" id="KW-0539">Nucleus</keyword>
<dbReference type="InterPro" id="IPR036864">
    <property type="entry name" value="Zn2-C6_fun-type_DNA-bd_sf"/>
</dbReference>
<dbReference type="PROSITE" id="PS50048">
    <property type="entry name" value="ZN2_CY6_FUNGAL_2"/>
    <property type="match status" value="1"/>
</dbReference>
<reference evidence="7 8" key="1">
    <citation type="submission" date="2024-07" db="EMBL/GenBank/DDBJ databases">
        <title>Section-level genome sequencing and comparative genomics of Aspergillus sections Usti and Cavernicolus.</title>
        <authorList>
            <consortium name="Lawrence Berkeley National Laboratory"/>
            <person name="Nybo J.L."/>
            <person name="Vesth T.C."/>
            <person name="Theobald S."/>
            <person name="Frisvad J.C."/>
            <person name="Larsen T.O."/>
            <person name="Kjaerboelling I."/>
            <person name="Rothschild-Mancinelli K."/>
            <person name="Lyhne E.K."/>
            <person name="Kogle M.E."/>
            <person name="Barry K."/>
            <person name="Clum A."/>
            <person name="Na H."/>
            <person name="Ledsgaard L."/>
            <person name="Lin J."/>
            <person name="Lipzen A."/>
            <person name="Kuo A."/>
            <person name="Riley R."/>
            <person name="Mondo S."/>
            <person name="Labutti K."/>
            <person name="Haridas S."/>
            <person name="Pangalinan J."/>
            <person name="Salamov A.A."/>
            <person name="Simmons B.A."/>
            <person name="Magnuson J.K."/>
            <person name="Chen J."/>
            <person name="Drula E."/>
            <person name="Henrissat B."/>
            <person name="Wiebenga A."/>
            <person name="Lubbers R.J."/>
            <person name="Gomes A.C."/>
            <person name="Makela M.R."/>
            <person name="Stajich J."/>
            <person name="Grigoriev I.V."/>
            <person name="Mortensen U.H."/>
            <person name="De Vries R.P."/>
            <person name="Baker S.E."/>
            <person name="Andersen M.R."/>
        </authorList>
    </citation>
    <scope>NUCLEOTIDE SEQUENCE [LARGE SCALE GENOMIC DNA]</scope>
    <source>
        <strain evidence="7 8">CBS 209.92</strain>
    </source>
</reference>
<dbReference type="SMART" id="SM00066">
    <property type="entry name" value="GAL4"/>
    <property type="match status" value="1"/>
</dbReference>
<gene>
    <name evidence="7" type="ORF">BJX66DRAFT_350954</name>
</gene>
<dbReference type="Pfam" id="PF11951">
    <property type="entry name" value="Fungal_trans_2"/>
    <property type="match status" value="1"/>
</dbReference>
<evidence type="ECO:0000313" key="7">
    <source>
        <dbReference type="EMBL" id="KAL2800253.1"/>
    </source>
</evidence>
<evidence type="ECO:0000256" key="5">
    <source>
        <dbReference type="SAM" id="MobiDB-lite"/>
    </source>
</evidence>
<dbReference type="PANTHER" id="PTHR31069">
    <property type="entry name" value="OLEATE-ACTIVATED TRANSCRIPTION FACTOR 1-RELATED"/>
    <property type="match status" value="1"/>
</dbReference>
<evidence type="ECO:0000256" key="4">
    <source>
        <dbReference type="ARBA" id="ARBA00023242"/>
    </source>
</evidence>
<feature type="domain" description="Zn(2)-C6 fungal-type" evidence="6">
    <location>
        <begin position="11"/>
        <end position="39"/>
    </location>
</feature>
<comment type="caution">
    <text evidence="7">The sequence shown here is derived from an EMBL/GenBank/DDBJ whole genome shotgun (WGS) entry which is preliminary data.</text>
</comment>
<name>A0ABR4GMF1_9EURO</name>
<evidence type="ECO:0000256" key="1">
    <source>
        <dbReference type="ARBA" id="ARBA00023015"/>
    </source>
</evidence>
<accession>A0ABR4GMF1</accession>
<dbReference type="PANTHER" id="PTHR31069:SF25">
    <property type="entry name" value="TRANSCRIPTION FACTOR, PUTATIVE (EUROFUNG)-RELATED"/>
    <property type="match status" value="1"/>
</dbReference>
<keyword evidence="2" id="KW-0238">DNA-binding</keyword>
<dbReference type="PROSITE" id="PS00463">
    <property type="entry name" value="ZN2_CY6_FUNGAL_1"/>
    <property type="match status" value="1"/>
</dbReference>
<dbReference type="CDD" id="cd00067">
    <property type="entry name" value="GAL4"/>
    <property type="match status" value="1"/>
</dbReference>
<organism evidence="7 8">
    <name type="scientific">Aspergillus keveii</name>
    <dbReference type="NCBI Taxonomy" id="714993"/>
    <lineage>
        <taxon>Eukaryota</taxon>
        <taxon>Fungi</taxon>
        <taxon>Dikarya</taxon>
        <taxon>Ascomycota</taxon>
        <taxon>Pezizomycotina</taxon>
        <taxon>Eurotiomycetes</taxon>
        <taxon>Eurotiomycetidae</taxon>
        <taxon>Eurotiales</taxon>
        <taxon>Aspergillaceae</taxon>
        <taxon>Aspergillus</taxon>
        <taxon>Aspergillus subgen. Nidulantes</taxon>
    </lineage>
</organism>
<sequence length="737" mass="83282">MAPTRSHFLGSCHTCRRRHVRCDRERPSCSKCRALGVACEGFSDDMCWVSYNEQDSDVTDGQRQGMRRHLYSEKSRLSMSLTLRDNLISDSIDATLAEIDRESQGLEQTESNDVVPLPAGEVVEITGDPTNTFLPVPVAPAEMQNFGSVTPLTDPLRCMDDFLHWSDILDVEFNPTDFLTWPASSTLDTINSTSLLFNTPFAEPNGAPSITIPHSLPSEPTPNSQRHLSWTPNSQLNADSSSQAASDVLADAPFLLKHLQENVAPLMVAMPLGRKSPWTMLNMPAAVVTLGDVTFLSAQNIRHARLANLYSLIACSALHLTLQPSNSTDRPLEHWQRVTNQAFLQAKEQVQLSLKNELGPPTKAKYKDQMMALCALTEFTIMSGQPEHARCLLLDTERLIRIRGFVKRKISQKARLLHHVYTWHRIVGESTYVLHDYTPSKTFLHALQNNFKSSRPAATEDPTSRRDSFMRLEINATDRDLNIDERKDKETSLKDIHLEDSRNFPETLYKQIYGIPETWLSLLSQTTRLANVMEMFRHARHTVPNLSFDAWDTLHRRSVRLEYMICSLNSNSRYSPNDTHDETDNPDNDTNATSTTPRTHLLRALNAALLIFFYRRIRNLHLQILQHHVDDVLTGLEEFRLALPPSEQIIGLGSIWPAFIAGCEANGSTRREAVIRWLDSAYASCRFPALEVAKEVMRGVWKAQDGGGEGNSVRARGEVCRTWVDVAKEEKVWPMLC</sequence>
<dbReference type="InterPro" id="IPR050675">
    <property type="entry name" value="OAF3"/>
</dbReference>
<proteinExistence type="predicted"/>
<dbReference type="EMBL" id="JBFTWV010000004">
    <property type="protein sequence ID" value="KAL2800253.1"/>
    <property type="molecule type" value="Genomic_DNA"/>
</dbReference>
<feature type="compositionally biased region" description="Polar residues" evidence="5">
    <location>
        <begin position="221"/>
        <end position="242"/>
    </location>
</feature>
<feature type="region of interest" description="Disordered" evidence="5">
    <location>
        <begin position="574"/>
        <end position="595"/>
    </location>
</feature>
<feature type="region of interest" description="Disordered" evidence="5">
    <location>
        <begin position="208"/>
        <end position="242"/>
    </location>
</feature>
<keyword evidence="8" id="KW-1185">Reference proteome</keyword>
<evidence type="ECO:0000256" key="3">
    <source>
        <dbReference type="ARBA" id="ARBA00023163"/>
    </source>
</evidence>
<evidence type="ECO:0000256" key="2">
    <source>
        <dbReference type="ARBA" id="ARBA00023125"/>
    </source>
</evidence>
<dbReference type="Pfam" id="PF00172">
    <property type="entry name" value="Zn_clus"/>
    <property type="match status" value="1"/>
</dbReference>
<dbReference type="InterPro" id="IPR001138">
    <property type="entry name" value="Zn2Cys6_DnaBD"/>
</dbReference>
<evidence type="ECO:0000313" key="8">
    <source>
        <dbReference type="Proteomes" id="UP001610563"/>
    </source>
</evidence>
<evidence type="ECO:0000259" key="6">
    <source>
        <dbReference type="PROSITE" id="PS50048"/>
    </source>
</evidence>
<protein>
    <submittedName>
        <fullName evidence="7">Fungal-specific transcription factor domain-containing protein</fullName>
    </submittedName>
</protein>
<dbReference type="Proteomes" id="UP001610563">
    <property type="component" value="Unassembled WGS sequence"/>
</dbReference>
<keyword evidence="1" id="KW-0805">Transcription regulation</keyword>
<dbReference type="SUPFAM" id="SSF57701">
    <property type="entry name" value="Zn2/Cys6 DNA-binding domain"/>
    <property type="match status" value="1"/>
</dbReference>